<accession>A0A8E6B7X7</accession>
<feature type="domain" description="DinB-like" evidence="1">
    <location>
        <begin position="16"/>
        <end position="149"/>
    </location>
</feature>
<sequence length="164" mass="18592">MSSPINTTLFRYMMGLTQKVFAEIPEEQTRTQPTPAINPPIWVIGHLCMAWDGALALLGGTKLCPQEYTQWFGPGSNLADMPKELPSKKEMLAQLSQISEMILTALNEVSPQRLEKPNPSRFFNKELPTVRDFVENLLFSHHALHLGQLSIWCKLMNLPKVINF</sequence>
<dbReference type="SUPFAM" id="SSF109854">
    <property type="entry name" value="DinB/YfiT-like putative metalloenzymes"/>
    <property type="match status" value="1"/>
</dbReference>
<dbReference type="EMBL" id="CP074694">
    <property type="protein sequence ID" value="QVL33002.1"/>
    <property type="molecule type" value="Genomic_DNA"/>
</dbReference>
<keyword evidence="3" id="KW-1185">Reference proteome</keyword>
<name>A0A8E6B7X7_9BACT</name>
<reference evidence="2" key="1">
    <citation type="submission" date="2021-05" db="EMBL/GenBank/DDBJ databases">
        <title>Complete genome sequence of the cellulolytic planctomycete Telmatocola sphagniphila SP2T and characterization of the first cellulase from planctomycetes.</title>
        <authorList>
            <person name="Rakitin A.L."/>
            <person name="Beletsky A.V."/>
            <person name="Naumoff D.G."/>
            <person name="Kulichevskaya I.S."/>
            <person name="Mardanov A.V."/>
            <person name="Ravin N.V."/>
            <person name="Dedysh S.N."/>
        </authorList>
    </citation>
    <scope>NUCLEOTIDE SEQUENCE</scope>
    <source>
        <strain evidence="2">SP2T</strain>
    </source>
</reference>
<proteinExistence type="predicted"/>
<protein>
    <submittedName>
        <fullName evidence="2">DinB family protein</fullName>
    </submittedName>
</protein>
<dbReference type="Gene3D" id="1.20.120.450">
    <property type="entry name" value="dinb family like domain"/>
    <property type="match status" value="1"/>
</dbReference>
<dbReference type="InterPro" id="IPR024775">
    <property type="entry name" value="DinB-like"/>
</dbReference>
<dbReference type="InterPro" id="IPR034660">
    <property type="entry name" value="DinB/YfiT-like"/>
</dbReference>
<evidence type="ECO:0000259" key="1">
    <source>
        <dbReference type="Pfam" id="PF12867"/>
    </source>
</evidence>
<dbReference type="AlphaFoldDB" id="A0A8E6B7X7"/>
<evidence type="ECO:0000313" key="3">
    <source>
        <dbReference type="Proteomes" id="UP000676194"/>
    </source>
</evidence>
<evidence type="ECO:0000313" key="2">
    <source>
        <dbReference type="EMBL" id="QVL33002.1"/>
    </source>
</evidence>
<organism evidence="2 3">
    <name type="scientific">Telmatocola sphagniphila</name>
    <dbReference type="NCBI Taxonomy" id="1123043"/>
    <lineage>
        <taxon>Bacteria</taxon>
        <taxon>Pseudomonadati</taxon>
        <taxon>Planctomycetota</taxon>
        <taxon>Planctomycetia</taxon>
        <taxon>Gemmatales</taxon>
        <taxon>Gemmataceae</taxon>
    </lineage>
</organism>
<dbReference type="KEGG" id="tsph:KIH39_03545"/>
<dbReference type="Proteomes" id="UP000676194">
    <property type="component" value="Chromosome"/>
</dbReference>
<gene>
    <name evidence="2" type="ORF">KIH39_03545</name>
</gene>
<dbReference type="Pfam" id="PF12867">
    <property type="entry name" value="DinB_2"/>
    <property type="match status" value="1"/>
</dbReference>
<dbReference type="RefSeq" id="WP_213497892.1">
    <property type="nucleotide sequence ID" value="NZ_CP074694.1"/>
</dbReference>